<reference evidence="3" key="1">
    <citation type="submission" date="2022-06" db="EMBL/GenBank/DDBJ databases">
        <title>Complete genome sequences of two strains of the flax pathogen Septoria linicola.</title>
        <authorList>
            <person name="Lapalu N."/>
            <person name="Simon A."/>
            <person name="Demenou B."/>
            <person name="Paumier D."/>
            <person name="Guillot M.-P."/>
            <person name="Gout L."/>
            <person name="Valade R."/>
        </authorList>
    </citation>
    <scope>NUCLEOTIDE SEQUENCE</scope>
    <source>
        <strain evidence="3">SE15195</strain>
    </source>
</reference>
<dbReference type="PANTHER" id="PTHR36578">
    <property type="entry name" value="CHROMOSOME 15, WHOLE GENOME SHOTGUN SEQUENCE"/>
    <property type="match status" value="1"/>
</dbReference>
<name>A0A9Q9EKK6_9PEZI</name>
<sequence>MRTTVAFAAALAPLALAQGTLDLAQINNAPAPTATAPPEVNVVDNAAVEASLSSVVTAATASATAAPAKFRMVREADANPTFSWWPGTSTFDWNSKYCKAFWWKKECQKPAPEPPRPNPDPKPPTNPDPKPPVTPNPDPKPPVTQPPRTDRCEAQPVGAGPAVRDPDTPAAFLNTPAFRDAALGAATPSGYDRVFQNLQAAFQGNSYITFRNLDSYDTQACSNFCNSEKGCSSFNIYFERAPSLNPSVDATNQTANCPNPASTTYIRCALHGSVIDAKGATNSGQFREQFQVVIAGSNAYSKPGAPIDVPDYKPPQKCPDGGVGDKGKDWWIGDKFFPGAFNPDFCRIFAKVQTIKNIADAKAKGKKNYSPCNSFNAFEVFDSGKMVGTYCKLFTETLPIAWADHKSENKLGKLWELKNSWFYSIVKKDFGRL</sequence>
<accession>A0A9Q9EKK6</accession>
<feature type="region of interest" description="Disordered" evidence="1">
    <location>
        <begin position="109"/>
        <end position="172"/>
    </location>
</feature>
<dbReference type="PANTHER" id="PTHR36578:SF1">
    <property type="entry name" value="APPLE DOMAIN-CONTAINING PROTEIN"/>
    <property type="match status" value="1"/>
</dbReference>
<feature type="signal peptide" evidence="2">
    <location>
        <begin position="1"/>
        <end position="17"/>
    </location>
</feature>
<dbReference type="Proteomes" id="UP001056384">
    <property type="component" value="Chromosome 5"/>
</dbReference>
<proteinExistence type="predicted"/>
<feature type="compositionally biased region" description="Pro residues" evidence="1">
    <location>
        <begin position="111"/>
        <end position="145"/>
    </location>
</feature>
<protein>
    <recommendedName>
        <fullName evidence="5">Apple domain-containing protein</fullName>
    </recommendedName>
</protein>
<organism evidence="3 4">
    <name type="scientific">Septoria linicola</name>
    <dbReference type="NCBI Taxonomy" id="215465"/>
    <lineage>
        <taxon>Eukaryota</taxon>
        <taxon>Fungi</taxon>
        <taxon>Dikarya</taxon>
        <taxon>Ascomycota</taxon>
        <taxon>Pezizomycotina</taxon>
        <taxon>Dothideomycetes</taxon>
        <taxon>Dothideomycetidae</taxon>
        <taxon>Mycosphaerellales</taxon>
        <taxon>Mycosphaerellaceae</taxon>
        <taxon>Septoria</taxon>
    </lineage>
</organism>
<dbReference type="EMBL" id="CP099422">
    <property type="protein sequence ID" value="USW53387.1"/>
    <property type="molecule type" value="Genomic_DNA"/>
</dbReference>
<evidence type="ECO:0000313" key="4">
    <source>
        <dbReference type="Proteomes" id="UP001056384"/>
    </source>
</evidence>
<feature type="chain" id="PRO_5040129366" description="Apple domain-containing protein" evidence="2">
    <location>
        <begin position="18"/>
        <end position="433"/>
    </location>
</feature>
<dbReference type="OrthoDB" id="271448at2759"/>
<evidence type="ECO:0000256" key="2">
    <source>
        <dbReference type="SAM" id="SignalP"/>
    </source>
</evidence>
<evidence type="ECO:0008006" key="5">
    <source>
        <dbReference type="Google" id="ProtNLM"/>
    </source>
</evidence>
<keyword evidence="4" id="KW-1185">Reference proteome</keyword>
<dbReference type="AlphaFoldDB" id="A0A9Q9EKK6"/>
<gene>
    <name evidence="3" type="ORF">Slin15195_G067060</name>
</gene>
<keyword evidence="2" id="KW-0732">Signal</keyword>
<evidence type="ECO:0000313" key="3">
    <source>
        <dbReference type="EMBL" id="USW53387.1"/>
    </source>
</evidence>
<evidence type="ECO:0000256" key="1">
    <source>
        <dbReference type="SAM" id="MobiDB-lite"/>
    </source>
</evidence>